<dbReference type="AlphaFoldDB" id="A0AA45C8N6"/>
<comment type="function">
    <text evidence="8">Part of the phosphoribosylformylglycinamidine synthase complex involved in the purines biosynthetic pathway. Catalyzes the ATP-dependent conversion of formylglycinamide ribonucleotide (FGAR) and glutamine to yield formylglycinamidine ribonucleotide (FGAM) and glutamate. The FGAM synthase complex is composed of three subunits. PurQ produces an ammonia molecule by converting glutamine to glutamate. PurL transfers the ammonia molecule to FGAR to form FGAM in an ATP-dependent manner. PurS interacts with PurQ and PurL and is thought to assist in the transfer of the ammonia molecule from PurQ to PurL.</text>
</comment>
<comment type="similarity">
    <text evidence="8">Belongs to the FGAMS family.</text>
</comment>
<dbReference type="NCBIfam" id="TIGR01736">
    <property type="entry name" value="FGAM_synth_II"/>
    <property type="match status" value="1"/>
</dbReference>
<dbReference type="Proteomes" id="UP000245921">
    <property type="component" value="Unassembled WGS sequence"/>
</dbReference>
<gene>
    <name evidence="8" type="primary">purL</name>
    <name evidence="12" type="ORF">C7380_102183</name>
</gene>
<dbReference type="InterPro" id="IPR010918">
    <property type="entry name" value="PurM-like_C_dom"/>
</dbReference>
<evidence type="ECO:0000256" key="6">
    <source>
        <dbReference type="ARBA" id="ARBA00022840"/>
    </source>
</evidence>
<dbReference type="InterPro" id="IPR036676">
    <property type="entry name" value="PurM-like_C_sf"/>
</dbReference>
<feature type="binding site" evidence="8">
    <location>
        <position position="103"/>
    </location>
    <ligand>
        <name>substrate</name>
    </ligand>
</feature>
<dbReference type="FunFam" id="3.30.1330.10:FF:000004">
    <property type="entry name" value="Phosphoribosylformylglycinamidine synthase subunit PurL"/>
    <property type="match status" value="1"/>
</dbReference>
<dbReference type="InterPro" id="IPR041609">
    <property type="entry name" value="PurL_linker"/>
</dbReference>
<evidence type="ECO:0000256" key="3">
    <source>
        <dbReference type="ARBA" id="ARBA00022723"/>
    </source>
</evidence>
<dbReference type="PANTHER" id="PTHR43555:SF1">
    <property type="entry name" value="PHOSPHORIBOSYLFORMYLGLYCINAMIDINE SYNTHASE SUBUNIT PURL"/>
    <property type="match status" value="1"/>
</dbReference>
<comment type="pathway">
    <text evidence="8">Purine metabolism; IMP biosynthesis via de novo pathway; 5-amino-1-(5-phospho-D-ribosyl)imidazole from N(2)-formyl-N(1)-(5-phospho-D-ribosyl)glycinamide: step 1/2.</text>
</comment>
<evidence type="ECO:0000256" key="7">
    <source>
        <dbReference type="ARBA" id="ARBA00022842"/>
    </source>
</evidence>
<dbReference type="Pfam" id="PF00586">
    <property type="entry name" value="AIRS"/>
    <property type="match status" value="2"/>
</dbReference>
<keyword evidence="3 8" id="KW-0479">Metal-binding</keyword>
<dbReference type="HAMAP" id="MF_00420">
    <property type="entry name" value="PurL_2"/>
    <property type="match status" value="1"/>
</dbReference>
<dbReference type="RefSeq" id="WP_109603884.1">
    <property type="nucleotide sequence ID" value="NZ_JAMHJO010000001.1"/>
</dbReference>
<dbReference type="CDD" id="cd02204">
    <property type="entry name" value="PurL_repeat2"/>
    <property type="match status" value="1"/>
</dbReference>
<organism evidence="12 13">
    <name type="scientific">Oceanotoga teriensis</name>
    <dbReference type="NCBI Taxonomy" id="515440"/>
    <lineage>
        <taxon>Bacteria</taxon>
        <taxon>Thermotogati</taxon>
        <taxon>Thermotogota</taxon>
        <taxon>Thermotogae</taxon>
        <taxon>Petrotogales</taxon>
        <taxon>Petrotogaceae</taxon>
        <taxon>Oceanotoga</taxon>
    </lineage>
</organism>
<feature type="domain" description="PurM-like C-terminal" evidence="10">
    <location>
        <begin position="200"/>
        <end position="340"/>
    </location>
</feature>
<proteinExistence type="inferred from homology"/>
<protein>
    <recommendedName>
        <fullName evidence="8">Phosphoribosylformylglycinamidine synthase subunit PurL</fullName>
        <shortName evidence="8">FGAM synthase</shortName>
        <ecNumber evidence="8">6.3.5.3</ecNumber>
    </recommendedName>
    <alternativeName>
        <fullName evidence="8">Formylglycinamide ribonucleotide amidotransferase subunit II</fullName>
        <shortName evidence="8">FGAR amidotransferase II</shortName>
        <shortName evidence="8">FGAR-AT II</shortName>
    </alternativeName>
    <alternativeName>
        <fullName evidence="8">Glutamine amidotransferase PurL</fullName>
    </alternativeName>
    <alternativeName>
        <fullName evidence="8">Phosphoribosylformylglycinamidine synthase subunit II</fullName>
    </alternativeName>
</protein>
<name>A0AA45C8N6_9BACT</name>
<evidence type="ECO:0000313" key="12">
    <source>
        <dbReference type="EMBL" id="PWJ96265.1"/>
    </source>
</evidence>
<comment type="subunit">
    <text evidence="8">Monomer. Part of the FGAM synthase complex composed of 1 PurL, 1 PurQ and 2 PurS subunits.</text>
</comment>
<accession>A0AA45C8N6</accession>
<feature type="active site" description="Proton acceptor" evidence="8">
    <location>
        <position position="82"/>
    </location>
</feature>
<feature type="domain" description="PurM-like C-terminal" evidence="10">
    <location>
        <begin position="555"/>
        <end position="667"/>
    </location>
</feature>
<evidence type="ECO:0000259" key="9">
    <source>
        <dbReference type="Pfam" id="PF00586"/>
    </source>
</evidence>
<feature type="binding site" evidence="8">
    <location>
        <position position="78"/>
    </location>
    <ligand>
        <name>ATP</name>
        <dbReference type="ChEBI" id="CHEBI:30616"/>
    </ligand>
</feature>
<dbReference type="EC" id="6.3.5.3" evidence="8"/>
<dbReference type="SUPFAM" id="SSF56042">
    <property type="entry name" value="PurM C-terminal domain-like"/>
    <property type="match status" value="2"/>
</dbReference>
<dbReference type="PANTHER" id="PTHR43555">
    <property type="entry name" value="PHOSPHORIBOSYLFORMYLGLYCINAMIDINE SYNTHASE SUBUNIT PURL"/>
    <property type="match status" value="1"/>
</dbReference>
<keyword evidence="13" id="KW-1185">Reference proteome</keyword>
<feature type="binding site" evidence="8">
    <location>
        <position position="104"/>
    </location>
    <ligand>
        <name>Mg(2+)</name>
        <dbReference type="ChEBI" id="CHEBI:18420"/>
        <label>2</label>
    </ligand>
</feature>
<keyword evidence="2 8" id="KW-0436">Ligase</keyword>
<feature type="binding site" evidence="8">
    <location>
        <position position="516"/>
    </location>
    <ligand>
        <name>ATP</name>
        <dbReference type="ChEBI" id="CHEBI:30616"/>
    </ligand>
</feature>
<keyword evidence="1 8" id="KW-0963">Cytoplasm</keyword>
<feature type="binding site" evidence="8">
    <location>
        <position position="80"/>
    </location>
    <ligand>
        <name>Mg(2+)</name>
        <dbReference type="ChEBI" id="CHEBI:18420"/>
        <label>1</label>
    </ligand>
</feature>
<evidence type="ECO:0000256" key="8">
    <source>
        <dbReference type="HAMAP-Rule" id="MF_00420"/>
    </source>
</evidence>
<keyword evidence="4 8" id="KW-0547">Nucleotide-binding</keyword>
<feature type="binding site" evidence="8">
    <location>
        <begin position="81"/>
        <end position="84"/>
    </location>
    <ligand>
        <name>substrate</name>
    </ligand>
</feature>
<comment type="catalytic activity">
    <reaction evidence="8">
        <text>N(2)-formyl-N(1)-(5-phospho-beta-D-ribosyl)glycinamide + L-glutamine + ATP + H2O = 2-formamido-N(1)-(5-O-phospho-beta-D-ribosyl)acetamidine + L-glutamate + ADP + phosphate + H(+)</text>
        <dbReference type="Rhea" id="RHEA:17129"/>
        <dbReference type="ChEBI" id="CHEBI:15377"/>
        <dbReference type="ChEBI" id="CHEBI:15378"/>
        <dbReference type="ChEBI" id="CHEBI:29985"/>
        <dbReference type="ChEBI" id="CHEBI:30616"/>
        <dbReference type="ChEBI" id="CHEBI:43474"/>
        <dbReference type="ChEBI" id="CHEBI:58359"/>
        <dbReference type="ChEBI" id="CHEBI:147286"/>
        <dbReference type="ChEBI" id="CHEBI:147287"/>
        <dbReference type="ChEBI" id="CHEBI:456216"/>
        <dbReference type="EC" id="6.3.5.3"/>
    </reaction>
</comment>
<reference evidence="12 13" key="1">
    <citation type="submission" date="2018-05" db="EMBL/GenBank/DDBJ databases">
        <title>Genomic Encyclopedia of Type Strains, Phase IV (KMG-IV): sequencing the most valuable type-strain genomes for metagenomic binning, comparative biology and taxonomic classification.</title>
        <authorList>
            <person name="Goeker M."/>
        </authorList>
    </citation>
    <scope>NUCLEOTIDE SEQUENCE [LARGE SCALE GENOMIC DNA]</scope>
    <source>
        <strain evidence="12 13">DSM 24906</strain>
    </source>
</reference>
<comment type="caution">
    <text evidence="12">The sequence shown here is derived from an EMBL/GenBank/DDBJ whole genome shotgun (WGS) entry which is preliminary data.</text>
</comment>
<dbReference type="Pfam" id="PF02769">
    <property type="entry name" value="AIRS_C"/>
    <property type="match status" value="2"/>
</dbReference>
<evidence type="ECO:0000313" key="13">
    <source>
        <dbReference type="Proteomes" id="UP000245921"/>
    </source>
</evidence>
<keyword evidence="7 8" id="KW-0460">Magnesium</keyword>
<evidence type="ECO:0000256" key="4">
    <source>
        <dbReference type="ARBA" id="ARBA00022741"/>
    </source>
</evidence>
<evidence type="ECO:0000256" key="5">
    <source>
        <dbReference type="ARBA" id="ARBA00022755"/>
    </source>
</evidence>
<feature type="binding site" evidence="8">
    <location>
        <position position="519"/>
    </location>
    <ligand>
        <name>substrate</name>
    </ligand>
</feature>
<dbReference type="SUPFAM" id="SSF55326">
    <property type="entry name" value="PurM N-terminal domain-like"/>
    <property type="match status" value="2"/>
</dbReference>
<dbReference type="GO" id="GO:0005737">
    <property type="term" value="C:cytoplasm"/>
    <property type="evidence" value="ECO:0007669"/>
    <property type="project" value="UniProtKB-SubCell"/>
</dbReference>
<sequence length="720" mass="80644">MEIKTLALNLGLSVEEYKLIIEKLDREPTELETYLYSAQWSEHCGYKHSKEFLKNLPMNIENENAGYIKIDDYAVVFKVESHNHPSAVEPYQGAATGIGGIVRDVLAMGARPIALLDSLKFGNIEDAHSKNIFEGVVEGISGYGNSIGVPTVAGETYFDETYSTNPLVNVMCVGLAKEKELTYSKATNHNKKYIYVGAKTGRDGIHGASFASKELSGRDDRPSVQVGDPFSEKNLIEATLEILKIKGVLACQDMGAAGLLSSISEMSFKGDLGCELYIDKIPLREKNMKPWEIMLSESQERMLFLIDEGCEKSIKKVVSKYMLDYSEVGKTIYEKRMKIYKNEEIICDTPLEPLVNAPSLKKVSETPSYFYVHRARKYPKIEKHPKYILKEILKHPNIANKNWIYQQYDYKVGNNTIVEPGEADSSILWIKDTNRGFAVTIDSNPLYTYLNPYEGSRNIVYEAARNIISTGAIPQGVTDNLNFGDPEESTVNWQFEQSVKGISNACRELETPITGGNVSFYNESKNKIIYPTPVIGMVGTIKNVNNIKNKSFKNIGDIVYIVGKTEICSDFIGGSIYLKILQDFIGGEIDKVKTLYELGLQKTILNLINKNLVNAVHDISKGGIAVAVLESSFSGLKGFKGFVGETNEQIFGENQSRFIVSVPAEKNIIFEKEMFNNKMDYLKLGIVTPKEYGIDLGFGKMSFEELYSIFNNSVRKHMEE</sequence>
<keyword evidence="6 8" id="KW-0067">ATP-binding</keyword>
<comment type="subcellular location">
    <subcellularLocation>
        <location evidence="8">Cytoplasm</location>
    </subcellularLocation>
</comment>
<feature type="binding site" evidence="8">
    <location>
        <begin position="297"/>
        <end position="299"/>
    </location>
    <ligand>
        <name>substrate</name>
    </ligand>
</feature>
<feature type="binding site" evidence="8">
    <location>
        <position position="225"/>
    </location>
    <ligand>
        <name>substrate</name>
    </ligand>
</feature>
<evidence type="ECO:0000256" key="2">
    <source>
        <dbReference type="ARBA" id="ARBA00022598"/>
    </source>
</evidence>
<dbReference type="InterPro" id="IPR036921">
    <property type="entry name" value="PurM-like_N_sf"/>
</dbReference>
<dbReference type="GO" id="GO:0006189">
    <property type="term" value="P:'de novo' IMP biosynthetic process"/>
    <property type="evidence" value="ECO:0007669"/>
    <property type="project" value="UniProtKB-UniRule"/>
</dbReference>
<dbReference type="EMBL" id="QGGI01000002">
    <property type="protein sequence ID" value="PWJ96265.1"/>
    <property type="molecule type" value="Genomic_DNA"/>
</dbReference>
<dbReference type="InterPro" id="IPR016188">
    <property type="entry name" value="PurM-like_N"/>
</dbReference>
<dbReference type="GO" id="GO:0004642">
    <property type="term" value="F:phosphoribosylformylglycinamidine synthase activity"/>
    <property type="evidence" value="ECO:0007669"/>
    <property type="project" value="UniProtKB-UniRule"/>
</dbReference>
<feature type="binding site" evidence="8">
    <location>
        <position position="517"/>
    </location>
    <ligand>
        <name>Mg(2+)</name>
        <dbReference type="ChEBI" id="CHEBI:18420"/>
        <label>1</label>
    </ligand>
</feature>
<feature type="domain" description="PurM-like N-terminal" evidence="9">
    <location>
        <begin position="424"/>
        <end position="540"/>
    </location>
</feature>
<feature type="domain" description="PurM-like N-terminal" evidence="9">
    <location>
        <begin position="63"/>
        <end position="175"/>
    </location>
</feature>
<feature type="binding site" evidence="8">
    <location>
        <position position="253"/>
    </location>
    <ligand>
        <name>Mg(2+)</name>
        <dbReference type="ChEBI" id="CHEBI:18420"/>
        <label>2</label>
    </ligand>
</feature>
<feature type="binding site" evidence="8">
    <location>
        <position position="46"/>
    </location>
    <ligand>
        <name>ATP</name>
        <dbReference type="ChEBI" id="CHEBI:30616"/>
    </ligand>
</feature>
<dbReference type="Pfam" id="PF18072">
    <property type="entry name" value="FGAR-AT_linker"/>
    <property type="match status" value="1"/>
</dbReference>
<dbReference type="GO" id="GO:0005524">
    <property type="term" value="F:ATP binding"/>
    <property type="evidence" value="ECO:0007669"/>
    <property type="project" value="UniProtKB-UniRule"/>
</dbReference>
<dbReference type="Gene3D" id="3.90.650.10">
    <property type="entry name" value="PurM-like C-terminal domain"/>
    <property type="match status" value="2"/>
</dbReference>
<evidence type="ECO:0000259" key="11">
    <source>
        <dbReference type="Pfam" id="PF18072"/>
    </source>
</evidence>
<evidence type="ECO:0000256" key="1">
    <source>
        <dbReference type="ARBA" id="ARBA00022490"/>
    </source>
</evidence>
<dbReference type="GO" id="GO:0000287">
    <property type="term" value="F:magnesium ion binding"/>
    <property type="evidence" value="ECO:0007669"/>
    <property type="project" value="UniProtKB-UniRule"/>
</dbReference>
<feature type="active site" evidence="8">
    <location>
        <position position="43"/>
    </location>
</feature>
<feature type="domain" description="Phosphoribosylformylglycinamidine synthase linker" evidence="11">
    <location>
        <begin position="7"/>
        <end position="47"/>
    </location>
</feature>
<comment type="caution">
    <text evidence="8">Lacks conserved residue(s) required for the propagation of feature annotation.</text>
</comment>
<dbReference type="CDD" id="cd02203">
    <property type="entry name" value="PurL_repeat1"/>
    <property type="match status" value="1"/>
</dbReference>
<evidence type="ECO:0000259" key="10">
    <source>
        <dbReference type="Pfam" id="PF02769"/>
    </source>
</evidence>
<feature type="binding site" evidence="8">
    <location>
        <position position="479"/>
    </location>
    <ligand>
        <name>ATP</name>
        <dbReference type="ChEBI" id="CHEBI:30616"/>
    </ligand>
</feature>
<dbReference type="Gene3D" id="3.30.1330.10">
    <property type="entry name" value="PurM-like, N-terminal domain"/>
    <property type="match status" value="2"/>
</dbReference>
<dbReference type="NCBIfam" id="NF002290">
    <property type="entry name" value="PRK01213.1"/>
    <property type="match status" value="1"/>
</dbReference>
<keyword evidence="5 8" id="KW-0658">Purine biosynthesis</keyword>
<dbReference type="PIRSF" id="PIRSF001587">
    <property type="entry name" value="FGAM_synthase_II"/>
    <property type="match status" value="1"/>
</dbReference>
<dbReference type="InterPro" id="IPR010074">
    <property type="entry name" value="PRibForGlyAmidine_synth_PurL"/>
</dbReference>